<comment type="similarity">
    <text evidence="4">Belongs to the BMT2 family.</text>
</comment>
<keyword evidence="4" id="KW-0539">Nucleus</keyword>
<feature type="compositionally biased region" description="Basic residues" evidence="5">
    <location>
        <begin position="1"/>
        <end position="10"/>
    </location>
</feature>
<organism evidence="6 7">
    <name type="scientific">Viridothelium virens</name>
    <name type="common">Speckled blister lichen</name>
    <name type="synonym">Trypethelium virens</name>
    <dbReference type="NCBI Taxonomy" id="1048519"/>
    <lineage>
        <taxon>Eukaryota</taxon>
        <taxon>Fungi</taxon>
        <taxon>Dikarya</taxon>
        <taxon>Ascomycota</taxon>
        <taxon>Pezizomycotina</taxon>
        <taxon>Dothideomycetes</taxon>
        <taxon>Dothideomycetes incertae sedis</taxon>
        <taxon>Trypetheliales</taxon>
        <taxon>Trypetheliaceae</taxon>
        <taxon>Viridothelium</taxon>
    </lineage>
</organism>
<dbReference type="HAMAP" id="MF_03044">
    <property type="entry name" value="BMT2"/>
    <property type="match status" value="1"/>
</dbReference>
<dbReference type="Pfam" id="PF11968">
    <property type="entry name" value="Bmt2"/>
    <property type="match status" value="1"/>
</dbReference>
<dbReference type="InterPro" id="IPR021867">
    <property type="entry name" value="Bmt2/SAMTOR"/>
</dbReference>
<evidence type="ECO:0000256" key="1">
    <source>
        <dbReference type="ARBA" id="ARBA00022603"/>
    </source>
</evidence>
<reference evidence="6" key="1">
    <citation type="journal article" date="2020" name="Stud. Mycol.">
        <title>101 Dothideomycetes genomes: a test case for predicting lifestyles and emergence of pathogens.</title>
        <authorList>
            <person name="Haridas S."/>
            <person name="Albert R."/>
            <person name="Binder M."/>
            <person name="Bloem J."/>
            <person name="Labutti K."/>
            <person name="Salamov A."/>
            <person name="Andreopoulos B."/>
            <person name="Baker S."/>
            <person name="Barry K."/>
            <person name="Bills G."/>
            <person name="Bluhm B."/>
            <person name="Cannon C."/>
            <person name="Castanera R."/>
            <person name="Culley D."/>
            <person name="Daum C."/>
            <person name="Ezra D."/>
            <person name="Gonzalez J."/>
            <person name="Henrissat B."/>
            <person name="Kuo A."/>
            <person name="Liang C."/>
            <person name="Lipzen A."/>
            <person name="Lutzoni F."/>
            <person name="Magnuson J."/>
            <person name="Mondo S."/>
            <person name="Nolan M."/>
            <person name="Ohm R."/>
            <person name="Pangilinan J."/>
            <person name="Park H.-J."/>
            <person name="Ramirez L."/>
            <person name="Alfaro M."/>
            <person name="Sun H."/>
            <person name="Tritt A."/>
            <person name="Yoshinaga Y."/>
            <person name="Zwiers L.-H."/>
            <person name="Turgeon B."/>
            <person name="Goodwin S."/>
            <person name="Spatafora J."/>
            <person name="Crous P."/>
            <person name="Grigoriev I."/>
        </authorList>
    </citation>
    <scope>NUCLEOTIDE SEQUENCE</scope>
    <source>
        <strain evidence="6">Tuck. ex Michener</strain>
    </source>
</reference>
<protein>
    <recommendedName>
        <fullName evidence="4">25S rRNA adenine-N(1) methyltransferase</fullName>
        <ecNumber evidence="4">2.1.1.-</ecNumber>
    </recommendedName>
</protein>
<evidence type="ECO:0000313" key="7">
    <source>
        <dbReference type="Proteomes" id="UP000800092"/>
    </source>
</evidence>
<dbReference type="InterPro" id="IPR029063">
    <property type="entry name" value="SAM-dependent_MTases_sf"/>
</dbReference>
<evidence type="ECO:0000313" key="6">
    <source>
        <dbReference type="EMBL" id="KAF2238480.1"/>
    </source>
</evidence>
<feature type="compositionally biased region" description="Low complexity" evidence="5">
    <location>
        <begin position="17"/>
        <end position="30"/>
    </location>
</feature>
<feature type="binding site" evidence="4">
    <location>
        <position position="158"/>
    </location>
    <ligand>
        <name>S-adenosyl-L-methionine</name>
        <dbReference type="ChEBI" id="CHEBI:59789"/>
    </ligand>
</feature>
<proteinExistence type="inferred from homology"/>
<gene>
    <name evidence="6" type="ORF">EV356DRAFT_573087</name>
</gene>
<feature type="binding site" evidence="4">
    <location>
        <position position="134"/>
    </location>
    <ligand>
        <name>S-adenosyl-L-methionine</name>
        <dbReference type="ChEBI" id="CHEBI:59789"/>
    </ligand>
</feature>
<name>A0A6A6HLY8_VIRVR</name>
<dbReference type="PANTHER" id="PTHR21008:SF1">
    <property type="entry name" value="25S RRNA (ADENINE(2142)-N(1))-METHYLTRANSFERASE"/>
    <property type="match status" value="1"/>
</dbReference>
<dbReference type="EMBL" id="ML991775">
    <property type="protein sequence ID" value="KAF2238480.1"/>
    <property type="molecule type" value="Genomic_DNA"/>
</dbReference>
<evidence type="ECO:0000256" key="5">
    <source>
        <dbReference type="SAM" id="MobiDB-lite"/>
    </source>
</evidence>
<keyword evidence="3 4" id="KW-0949">S-adenosyl-L-methionine</keyword>
<dbReference type="GO" id="GO:0005730">
    <property type="term" value="C:nucleolus"/>
    <property type="evidence" value="ECO:0007669"/>
    <property type="project" value="UniProtKB-SubCell"/>
</dbReference>
<dbReference type="SUPFAM" id="SSF53335">
    <property type="entry name" value="S-adenosyl-L-methionine-dependent methyltransferases"/>
    <property type="match status" value="1"/>
</dbReference>
<dbReference type="PANTHER" id="PTHR21008">
    <property type="entry name" value="S-ADENOSYLMETHIONINE SENSOR UPSTREAM OF MTORC1-RELATED"/>
    <property type="match status" value="1"/>
</dbReference>
<evidence type="ECO:0000256" key="4">
    <source>
        <dbReference type="HAMAP-Rule" id="MF_03044"/>
    </source>
</evidence>
<comment type="function">
    <text evidence="4">S-adenosyl-L-methionine-dependent methyltransferase that specifically methylates the N(1) position of an adenine present in helix 65 in 25S rRNA.</text>
</comment>
<accession>A0A6A6HLY8</accession>
<keyword evidence="1 4" id="KW-0489">Methyltransferase</keyword>
<keyword evidence="2 4" id="KW-0808">Transferase</keyword>
<dbReference type="EC" id="2.1.1.-" evidence="4"/>
<dbReference type="OrthoDB" id="5954793at2759"/>
<keyword evidence="7" id="KW-1185">Reference proteome</keyword>
<dbReference type="Proteomes" id="UP000800092">
    <property type="component" value="Unassembled WGS sequence"/>
</dbReference>
<evidence type="ECO:0000256" key="3">
    <source>
        <dbReference type="ARBA" id="ARBA00022691"/>
    </source>
</evidence>
<evidence type="ECO:0000256" key="2">
    <source>
        <dbReference type="ARBA" id="ARBA00022679"/>
    </source>
</evidence>
<dbReference type="GO" id="GO:0016433">
    <property type="term" value="F:rRNA (adenine) methyltransferase activity"/>
    <property type="evidence" value="ECO:0007669"/>
    <property type="project" value="UniProtKB-UniRule"/>
</dbReference>
<dbReference type="AlphaFoldDB" id="A0A6A6HLY8"/>
<comment type="subcellular location">
    <subcellularLocation>
        <location evidence="4">Nucleus</location>
        <location evidence="4">Nucleolus</location>
    </subcellularLocation>
</comment>
<sequence>MPASNRRRAKSLSNGRPPLSQKTSTSLSSKATRTLIRTHHNLEKAHARALNTGDSSTAETLSAEIQERGGLRLYQRASTIGQSASRGGDSSKILVQWLEELLPSSPAPAPSAPSPLALQSSRNSAPALSLLDVGCLNPENHCARTKLFDHGRGVVRIDLRSAHPLIQQQDFMSRPLPSGDAERFDVLSLSLVLNYVPDPVGRGEMLQRTREFLRVPGDGGDVRGSDGKGGTGMAQKRARVLPCLFLVLPAPCVTNSRYLTEERLEEMMGELGFALVKRKLSAKLVYFLWRYDGSNTTREEKEVFPKKEIRPGRTRNNFCIVLR</sequence>
<feature type="region of interest" description="Disordered" evidence="5">
    <location>
        <begin position="1"/>
        <end position="31"/>
    </location>
</feature>